<keyword evidence="2" id="KW-1185">Reference proteome</keyword>
<dbReference type="Proteomes" id="UP001367508">
    <property type="component" value="Unassembled WGS sequence"/>
</dbReference>
<accession>A0AAN9KUM7</accession>
<comment type="caution">
    <text evidence="1">The sequence shown here is derived from an EMBL/GenBank/DDBJ whole genome shotgun (WGS) entry which is preliminary data.</text>
</comment>
<dbReference type="AlphaFoldDB" id="A0AAN9KUM7"/>
<organism evidence="1 2">
    <name type="scientific">Canavalia gladiata</name>
    <name type="common">Sword bean</name>
    <name type="synonym">Dolichos gladiatus</name>
    <dbReference type="NCBI Taxonomy" id="3824"/>
    <lineage>
        <taxon>Eukaryota</taxon>
        <taxon>Viridiplantae</taxon>
        <taxon>Streptophyta</taxon>
        <taxon>Embryophyta</taxon>
        <taxon>Tracheophyta</taxon>
        <taxon>Spermatophyta</taxon>
        <taxon>Magnoliopsida</taxon>
        <taxon>eudicotyledons</taxon>
        <taxon>Gunneridae</taxon>
        <taxon>Pentapetalae</taxon>
        <taxon>rosids</taxon>
        <taxon>fabids</taxon>
        <taxon>Fabales</taxon>
        <taxon>Fabaceae</taxon>
        <taxon>Papilionoideae</taxon>
        <taxon>50 kb inversion clade</taxon>
        <taxon>NPAAA clade</taxon>
        <taxon>indigoferoid/millettioid clade</taxon>
        <taxon>Phaseoleae</taxon>
        <taxon>Canavalia</taxon>
    </lineage>
</organism>
<sequence length="126" mass="14291">MMHHGEPNDQYLITHAHDPSHKPVIGDTPITIPPHLLINQQGILSEAFHLTDDYKYKIQKYQQHWQTKASVIVTASEGHSLPQTKMDQLHDYEETSSTLCSAFGPTYVDSHSNAFYLSCFHPPPLP</sequence>
<proteinExistence type="predicted"/>
<gene>
    <name evidence="1" type="ORF">VNO77_27785</name>
</gene>
<protein>
    <submittedName>
        <fullName evidence="1">Uncharacterized protein</fullName>
    </submittedName>
</protein>
<evidence type="ECO:0000313" key="2">
    <source>
        <dbReference type="Proteomes" id="UP001367508"/>
    </source>
</evidence>
<evidence type="ECO:0000313" key="1">
    <source>
        <dbReference type="EMBL" id="KAK7324255.1"/>
    </source>
</evidence>
<dbReference type="EMBL" id="JAYMYQ010000006">
    <property type="protein sequence ID" value="KAK7324255.1"/>
    <property type="molecule type" value="Genomic_DNA"/>
</dbReference>
<name>A0AAN9KUM7_CANGL</name>
<reference evidence="1 2" key="1">
    <citation type="submission" date="2024-01" db="EMBL/GenBank/DDBJ databases">
        <title>The genomes of 5 underutilized Papilionoideae crops provide insights into root nodulation and disease resistanc.</title>
        <authorList>
            <person name="Jiang F."/>
        </authorList>
    </citation>
    <scope>NUCLEOTIDE SEQUENCE [LARGE SCALE GENOMIC DNA]</scope>
    <source>
        <strain evidence="1">LVBAO_FW01</strain>
        <tissue evidence="1">Leaves</tissue>
    </source>
</reference>